<accession>A0A512J9X1</accession>
<dbReference type="Proteomes" id="UP001156856">
    <property type="component" value="Unassembled WGS sequence"/>
</dbReference>
<evidence type="ECO:0000313" key="2">
    <source>
        <dbReference type="EMBL" id="GLS64734.1"/>
    </source>
</evidence>
<dbReference type="EMBL" id="BSPK01000052">
    <property type="protein sequence ID" value="GLS64734.1"/>
    <property type="molecule type" value="Genomic_DNA"/>
</dbReference>
<gene>
    <name evidence="2" type="ORF">GCM10007888_31150</name>
    <name evidence="1" type="ORF">MOX02_47630</name>
</gene>
<proteinExistence type="predicted"/>
<evidence type="ECO:0000313" key="3">
    <source>
        <dbReference type="Proteomes" id="UP000321960"/>
    </source>
</evidence>
<evidence type="ECO:0000313" key="1">
    <source>
        <dbReference type="EMBL" id="GEP06725.1"/>
    </source>
</evidence>
<reference evidence="2" key="4">
    <citation type="submission" date="2023-01" db="EMBL/GenBank/DDBJ databases">
        <title>Draft genome sequence of Methylobacterium oxalidis strain NBRC 107715.</title>
        <authorList>
            <person name="Sun Q."/>
            <person name="Mori K."/>
        </authorList>
    </citation>
    <scope>NUCLEOTIDE SEQUENCE</scope>
    <source>
        <strain evidence="2">NBRC 107715</strain>
    </source>
</reference>
<comment type="caution">
    <text evidence="1">The sequence shown here is derived from an EMBL/GenBank/DDBJ whole genome shotgun (WGS) entry which is preliminary data.</text>
</comment>
<keyword evidence="4" id="KW-1185">Reference proteome</keyword>
<dbReference type="EMBL" id="BJZU01000119">
    <property type="protein sequence ID" value="GEP06725.1"/>
    <property type="molecule type" value="Genomic_DNA"/>
</dbReference>
<evidence type="ECO:0000313" key="4">
    <source>
        <dbReference type="Proteomes" id="UP001156856"/>
    </source>
</evidence>
<reference evidence="1 3" key="3">
    <citation type="submission" date="2019-07" db="EMBL/GenBank/DDBJ databases">
        <title>Whole genome shotgun sequence of Methylobacterium oxalidis NBRC 107715.</title>
        <authorList>
            <person name="Hosoyama A."/>
            <person name="Uohara A."/>
            <person name="Ohji S."/>
            <person name="Ichikawa N."/>
        </authorList>
    </citation>
    <scope>NUCLEOTIDE SEQUENCE [LARGE SCALE GENOMIC DNA]</scope>
    <source>
        <strain evidence="1 3">NBRC 107715</strain>
    </source>
</reference>
<reference evidence="2" key="1">
    <citation type="journal article" date="2014" name="Int. J. Syst. Evol. Microbiol.">
        <title>Complete genome of a new Firmicutes species belonging to the dominant human colonic microbiota ('Ruminococcus bicirculans') reveals two chromosomes and a selective capacity to utilize plant glucans.</title>
        <authorList>
            <consortium name="NISC Comparative Sequencing Program"/>
            <person name="Wegmann U."/>
            <person name="Louis P."/>
            <person name="Goesmann A."/>
            <person name="Henrissat B."/>
            <person name="Duncan S.H."/>
            <person name="Flint H.J."/>
        </authorList>
    </citation>
    <scope>NUCLEOTIDE SEQUENCE</scope>
    <source>
        <strain evidence="2">NBRC 107715</strain>
    </source>
</reference>
<dbReference type="AlphaFoldDB" id="A0A512J9X1"/>
<name>A0A512J9X1_9HYPH</name>
<organism evidence="1 3">
    <name type="scientific">Methylobacterium oxalidis</name>
    <dbReference type="NCBI Taxonomy" id="944322"/>
    <lineage>
        <taxon>Bacteria</taxon>
        <taxon>Pseudomonadati</taxon>
        <taxon>Pseudomonadota</taxon>
        <taxon>Alphaproteobacteria</taxon>
        <taxon>Hyphomicrobiales</taxon>
        <taxon>Methylobacteriaceae</taxon>
        <taxon>Methylobacterium</taxon>
    </lineage>
</organism>
<reference evidence="4" key="2">
    <citation type="journal article" date="2019" name="Int. J. Syst. Evol. Microbiol.">
        <title>The Global Catalogue of Microorganisms (GCM) 10K type strain sequencing project: providing services to taxonomists for standard genome sequencing and annotation.</title>
        <authorList>
            <consortium name="The Broad Institute Genomics Platform"/>
            <consortium name="The Broad Institute Genome Sequencing Center for Infectious Disease"/>
            <person name="Wu L."/>
            <person name="Ma J."/>
        </authorList>
    </citation>
    <scope>NUCLEOTIDE SEQUENCE [LARGE SCALE GENOMIC DNA]</scope>
    <source>
        <strain evidence="4">NBRC 107715</strain>
    </source>
</reference>
<protein>
    <submittedName>
        <fullName evidence="1">Uncharacterized protein</fullName>
    </submittedName>
</protein>
<dbReference type="Proteomes" id="UP000321960">
    <property type="component" value="Unassembled WGS sequence"/>
</dbReference>
<sequence>MVGIEDQRAELDGFRAGPADTSLWTLPPERLSLPIVFAATRTSRGSAAGPVDCE</sequence>